<accession>A0A6J7X6B9</accession>
<keyword evidence="2" id="KW-0804">Transcription</keyword>
<dbReference type="InterPro" id="IPR013324">
    <property type="entry name" value="RNA_pol_sigma_r3/r4-like"/>
</dbReference>
<evidence type="ECO:0000256" key="1">
    <source>
        <dbReference type="SAM" id="MobiDB-lite"/>
    </source>
</evidence>
<reference evidence="2" key="1">
    <citation type="submission" date="2020-05" db="EMBL/GenBank/DDBJ databases">
        <authorList>
            <person name="Chiriac C."/>
            <person name="Salcher M."/>
            <person name="Ghai R."/>
            <person name="Kavagutti S V."/>
        </authorList>
    </citation>
    <scope>NUCLEOTIDE SEQUENCE</scope>
</reference>
<dbReference type="EMBL" id="LR798338">
    <property type="protein sequence ID" value="CAB5224968.1"/>
    <property type="molecule type" value="Genomic_DNA"/>
</dbReference>
<dbReference type="InterPro" id="IPR036388">
    <property type="entry name" value="WH-like_DNA-bd_sf"/>
</dbReference>
<dbReference type="Gene3D" id="1.10.10.10">
    <property type="entry name" value="Winged helix-like DNA-binding domain superfamily/Winged helix DNA-binding domain"/>
    <property type="match status" value="1"/>
</dbReference>
<keyword evidence="2" id="KW-0240">DNA-directed RNA polymerase</keyword>
<evidence type="ECO:0000313" key="2">
    <source>
        <dbReference type="EMBL" id="CAB5224968.1"/>
    </source>
</evidence>
<protein>
    <submittedName>
        <fullName evidence="2">RpoE DNA-directed RNA polymerase specialized sigma subunit, sigma24 homolog</fullName>
    </submittedName>
</protein>
<sequence length="240" mass="28230">MDWQRIEKWDYVVVAVASEYHKKFTMVEMEDIKQSLYQWFVEHPNKLDEWEAIGEKDAKNLIYRSLRNQALDYCQRWKAKSVGYDVADLHYYEPVIVEAILPAVLRGEYGVSHKLNLGGTNRPQAPAEGGNLNVMMFEIDSAYYKLSKEDRKLLFLRHAESLDFKEIANFLELFSEDTARMRHKRAVKRLINKIGGFRPYLEEDSPDKEKSEVDEVEETNHAANEHEWHDDRGEEDKQVS</sequence>
<feature type="region of interest" description="Disordered" evidence="1">
    <location>
        <begin position="200"/>
        <end position="240"/>
    </location>
</feature>
<dbReference type="SUPFAM" id="SSF88659">
    <property type="entry name" value="Sigma3 and sigma4 domains of RNA polymerase sigma factors"/>
    <property type="match status" value="1"/>
</dbReference>
<name>A0A6J7X6B9_9CAUD</name>
<proteinExistence type="predicted"/>
<dbReference type="GO" id="GO:0000428">
    <property type="term" value="C:DNA-directed RNA polymerase complex"/>
    <property type="evidence" value="ECO:0007669"/>
    <property type="project" value="UniProtKB-KW"/>
</dbReference>
<organism evidence="2">
    <name type="scientific">uncultured Caudovirales phage</name>
    <dbReference type="NCBI Taxonomy" id="2100421"/>
    <lineage>
        <taxon>Viruses</taxon>
        <taxon>Duplodnaviria</taxon>
        <taxon>Heunggongvirae</taxon>
        <taxon>Uroviricota</taxon>
        <taxon>Caudoviricetes</taxon>
        <taxon>Peduoviridae</taxon>
        <taxon>Maltschvirus</taxon>
        <taxon>Maltschvirus maltsch</taxon>
    </lineage>
</organism>
<feature type="compositionally biased region" description="Basic and acidic residues" evidence="1">
    <location>
        <begin position="207"/>
        <end position="240"/>
    </location>
</feature>
<gene>
    <name evidence="2" type="ORF">UFOVP744_58</name>
</gene>